<feature type="signal peptide" evidence="2">
    <location>
        <begin position="1"/>
        <end position="21"/>
    </location>
</feature>
<reference evidence="3 4" key="2">
    <citation type="journal article" date="2022" name="Mol. Biol. Evol.">
        <title>Comparative Genomics Reveals Insights into the Divergent Evolution of Astigmatic Mites and Household Pest Adaptations.</title>
        <authorList>
            <person name="Xiong Q."/>
            <person name="Wan A.T."/>
            <person name="Liu X."/>
            <person name="Fung C.S."/>
            <person name="Xiao X."/>
            <person name="Malainual N."/>
            <person name="Hou J."/>
            <person name="Wang L."/>
            <person name="Wang M."/>
            <person name="Yang K.Y."/>
            <person name="Cui Y."/>
            <person name="Leung E.L."/>
            <person name="Nong W."/>
            <person name="Shin S.K."/>
            <person name="Au S.W."/>
            <person name="Jeong K.Y."/>
            <person name="Chew F.T."/>
            <person name="Hui J.H."/>
            <person name="Leung T.F."/>
            <person name="Tungtrongchitr A."/>
            <person name="Zhong N."/>
            <person name="Liu Z."/>
            <person name="Tsui S.K."/>
        </authorList>
    </citation>
    <scope>NUCLEOTIDE SEQUENCE [LARGE SCALE GENOMIC DNA]</scope>
    <source>
        <strain evidence="3">Derp</strain>
    </source>
</reference>
<keyword evidence="2" id="KW-0732">Signal</keyword>
<keyword evidence="1" id="KW-0472">Membrane</keyword>
<dbReference type="EMBL" id="NJHN03000047">
    <property type="protein sequence ID" value="KAH9421049.1"/>
    <property type="molecule type" value="Genomic_DNA"/>
</dbReference>
<protein>
    <submittedName>
        <fullName evidence="3">Uncharacterized protein</fullName>
    </submittedName>
</protein>
<evidence type="ECO:0000256" key="2">
    <source>
        <dbReference type="SAM" id="SignalP"/>
    </source>
</evidence>
<keyword evidence="4" id="KW-1185">Reference proteome</keyword>
<reference evidence="3 4" key="1">
    <citation type="journal article" date="2018" name="J. Allergy Clin. Immunol.">
        <title>High-quality assembly of Dermatophagoides pteronyssinus genome and transcriptome reveals a wide range of novel allergens.</title>
        <authorList>
            <person name="Liu X.Y."/>
            <person name="Yang K.Y."/>
            <person name="Wang M.Q."/>
            <person name="Kwok J.S."/>
            <person name="Zeng X."/>
            <person name="Yang Z."/>
            <person name="Xiao X.J."/>
            <person name="Lau C.P."/>
            <person name="Li Y."/>
            <person name="Huang Z.M."/>
            <person name="Ba J.G."/>
            <person name="Yim A.K."/>
            <person name="Ouyang C.Y."/>
            <person name="Ngai S.M."/>
            <person name="Chan T.F."/>
            <person name="Leung E.L."/>
            <person name="Liu L."/>
            <person name="Liu Z.G."/>
            <person name="Tsui S.K."/>
        </authorList>
    </citation>
    <scope>NUCLEOTIDE SEQUENCE [LARGE SCALE GENOMIC DNA]</scope>
    <source>
        <strain evidence="3">Derp</strain>
    </source>
</reference>
<keyword evidence="1" id="KW-1133">Transmembrane helix</keyword>
<dbReference type="Proteomes" id="UP000887458">
    <property type="component" value="Unassembled WGS sequence"/>
</dbReference>
<feature type="chain" id="PRO_5047245043" evidence="2">
    <location>
        <begin position="22"/>
        <end position="107"/>
    </location>
</feature>
<sequence>MKRIIMITIVIVLFMVILINGNPTEGDSVESSIKQVEKAEINADTFKKTVKDFAESAQNVVNKTADGVNNLVDKIAEGMPSKSSSLQANLIISFISNVFLFIVINQF</sequence>
<evidence type="ECO:0000256" key="1">
    <source>
        <dbReference type="SAM" id="Phobius"/>
    </source>
</evidence>
<feature type="transmembrane region" description="Helical" evidence="1">
    <location>
        <begin position="86"/>
        <end position="104"/>
    </location>
</feature>
<gene>
    <name evidence="3" type="ORF">DERP_001490</name>
</gene>
<evidence type="ECO:0000313" key="4">
    <source>
        <dbReference type="Proteomes" id="UP000887458"/>
    </source>
</evidence>
<organism evidence="3 4">
    <name type="scientific">Dermatophagoides pteronyssinus</name>
    <name type="common">European house dust mite</name>
    <dbReference type="NCBI Taxonomy" id="6956"/>
    <lineage>
        <taxon>Eukaryota</taxon>
        <taxon>Metazoa</taxon>
        <taxon>Ecdysozoa</taxon>
        <taxon>Arthropoda</taxon>
        <taxon>Chelicerata</taxon>
        <taxon>Arachnida</taxon>
        <taxon>Acari</taxon>
        <taxon>Acariformes</taxon>
        <taxon>Sarcoptiformes</taxon>
        <taxon>Astigmata</taxon>
        <taxon>Psoroptidia</taxon>
        <taxon>Analgoidea</taxon>
        <taxon>Pyroglyphidae</taxon>
        <taxon>Dermatophagoidinae</taxon>
        <taxon>Dermatophagoides</taxon>
    </lineage>
</organism>
<accession>A0ABQ8JEL7</accession>
<evidence type="ECO:0000313" key="3">
    <source>
        <dbReference type="EMBL" id="KAH9421049.1"/>
    </source>
</evidence>
<keyword evidence="1" id="KW-0812">Transmembrane</keyword>
<proteinExistence type="predicted"/>
<dbReference type="Gene3D" id="1.10.287.700">
    <property type="entry name" value="Helix hairpin bin"/>
    <property type="match status" value="1"/>
</dbReference>
<comment type="caution">
    <text evidence="3">The sequence shown here is derived from an EMBL/GenBank/DDBJ whole genome shotgun (WGS) entry which is preliminary data.</text>
</comment>
<name>A0ABQ8JEL7_DERPT</name>